<gene>
    <name evidence="2" type="ORF">COLO4_25436</name>
</gene>
<keyword evidence="1" id="KW-0472">Membrane</keyword>
<accession>A0A1R3I2L8</accession>
<evidence type="ECO:0000313" key="3">
    <source>
        <dbReference type="Proteomes" id="UP000187203"/>
    </source>
</evidence>
<proteinExistence type="predicted"/>
<evidence type="ECO:0000256" key="1">
    <source>
        <dbReference type="SAM" id="Phobius"/>
    </source>
</evidence>
<sequence>MSFSFTSRPKPSCLASDPTLHRRAFEVYVNWLATNLIRASWLQFLGKRFLSVYPEESGLDFEELTWRVIWQGTSQVYFFLLCLQLNGIENSAAVLLLIMFAK</sequence>
<feature type="transmembrane region" description="Helical" evidence="1">
    <location>
        <begin position="76"/>
        <end position="101"/>
    </location>
</feature>
<keyword evidence="1" id="KW-1133">Transmembrane helix</keyword>
<dbReference type="AlphaFoldDB" id="A0A1R3I2L8"/>
<protein>
    <submittedName>
        <fullName evidence="2">Uncharacterized protein</fullName>
    </submittedName>
</protein>
<comment type="caution">
    <text evidence="2">The sequence shown here is derived from an EMBL/GenBank/DDBJ whole genome shotgun (WGS) entry which is preliminary data.</text>
</comment>
<name>A0A1R3I2L8_9ROSI</name>
<dbReference type="EMBL" id="AWUE01019045">
    <property type="protein sequence ID" value="OMO76818.1"/>
    <property type="molecule type" value="Genomic_DNA"/>
</dbReference>
<organism evidence="2 3">
    <name type="scientific">Corchorus olitorius</name>
    <dbReference type="NCBI Taxonomy" id="93759"/>
    <lineage>
        <taxon>Eukaryota</taxon>
        <taxon>Viridiplantae</taxon>
        <taxon>Streptophyta</taxon>
        <taxon>Embryophyta</taxon>
        <taxon>Tracheophyta</taxon>
        <taxon>Spermatophyta</taxon>
        <taxon>Magnoliopsida</taxon>
        <taxon>eudicotyledons</taxon>
        <taxon>Gunneridae</taxon>
        <taxon>Pentapetalae</taxon>
        <taxon>rosids</taxon>
        <taxon>malvids</taxon>
        <taxon>Malvales</taxon>
        <taxon>Malvaceae</taxon>
        <taxon>Grewioideae</taxon>
        <taxon>Apeibeae</taxon>
        <taxon>Corchorus</taxon>
    </lineage>
</organism>
<keyword evidence="1" id="KW-0812">Transmembrane</keyword>
<reference evidence="3" key="1">
    <citation type="submission" date="2013-09" db="EMBL/GenBank/DDBJ databases">
        <title>Corchorus olitorius genome sequencing.</title>
        <authorList>
            <person name="Alam M."/>
            <person name="Haque M.S."/>
            <person name="Islam M.S."/>
            <person name="Emdad E.M."/>
            <person name="Islam M.M."/>
            <person name="Ahmed B."/>
            <person name="Halim A."/>
            <person name="Hossen Q.M.M."/>
            <person name="Hossain M.Z."/>
            <person name="Ahmed R."/>
            <person name="Khan M.M."/>
            <person name="Islam R."/>
            <person name="Rashid M.M."/>
            <person name="Khan S.A."/>
            <person name="Rahman M.S."/>
            <person name="Alam M."/>
            <person name="Yahiya A.S."/>
            <person name="Khan M.S."/>
            <person name="Azam M.S."/>
            <person name="Haque T."/>
            <person name="Lashkar M.Z.H."/>
            <person name="Akhand A.I."/>
            <person name="Morshed G."/>
            <person name="Roy S."/>
            <person name="Uddin K.S."/>
            <person name="Rabeya T."/>
            <person name="Hossain A.S."/>
            <person name="Chowdhury A."/>
            <person name="Snigdha A.R."/>
            <person name="Mortoza M.S."/>
            <person name="Matin S.A."/>
            <person name="Hoque S.M.E."/>
            <person name="Islam M.K."/>
            <person name="Roy D.K."/>
            <person name="Haider R."/>
            <person name="Moosa M.M."/>
            <person name="Elias S.M."/>
            <person name="Hasan A.M."/>
            <person name="Jahan S."/>
            <person name="Shafiuddin M."/>
            <person name="Mahmood N."/>
            <person name="Shommy N.S."/>
        </authorList>
    </citation>
    <scope>NUCLEOTIDE SEQUENCE [LARGE SCALE GENOMIC DNA]</scope>
    <source>
        <strain evidence="3">cv. O-4</strain>
    </source>
</reference>
<keyword evidence="3" id="KW-1185">Reference proteome</keyword>
<dbReference type="Proteomes" id="UP000187203">
    <property type="component" value="Unassembled WGS sequence"/>
</dbReference>
<evidence type="ECO:0000313" key="2">
    <source>
        <dbReference type="EMBL" id="OMO76818.1"/>
    </source>
</evidence>